<evidence type="ECO:0008006" key="4">
    <source>
        <dbReference type="Google" id="ProtNLM"/>
    </source>
</evidence>
<sequence>MTQPSPTNGPAEGGQAGTATTDPAGAQPGDGQQQPVTPAAGTTAAVTQPQGGQQGTPPKPGPATGKTFTQADLDAIVQKRMSGFEKSFADKLAGLFGGQSGEGAAAVKPEDVLKRAEGVLAAANQRANTATAEALAAAAGIKPERIDVFIGLANLTGVLNGVDQNDATAVKAAIKTAVDTEAAKYPEWKTDAPAAASGGDRTQAAGGKKTWTRAEISKMSQDELVANSDELQKAAAEGRIS</sequence>
<proteinExistence type="predicted"/>
<name>A0ABU5RN35_9PSEU</name>
<protein>
    <recommendedName>
        <fullName evidence="4">Scaffolding protein</fullName>
    </recommendedName>
</protein>
<gene>
    <name evidence="2" type="ORF">VA596_49910</name>
</gene>
<dbReference type="EMBL" id="JAYFSI010000027">
    <property type="protein sequence ID" value="MEA5367727.1"/>
    <property type="molecule type" value="Genomic_DNA"/>
</dbReference>
<reference evidence="2 3" key="1">
    <citation type="submission" date="2023-12" db="EMBL/GenBank/DDBJ databases">
        <title>Amycolatopsis sp. V23-08.</title>
        <authorList>
            <person name="Somphong A."/>
        </authorList>
    </citation>
    <scope>NUCLEOTIDE SEQUENCE [LARGE SCALE GENOMIC DNA]</scope>
    <source>
        <strain evidence="2 3">V23-08</strain>
    </source>
</reference>
<organism evidence="2 3">
    <name type="scientific">Amycolatopsis heterodermiae</name>
    <dbReference type="NCBI Taxonomy" id="3110235"/>
    <lineage>
        <taxon>Bacteria</taxon>
        <taxon>Bacillati</taxon>
        <taxon>Actinomycetota</taxon>
        <taxon>Actinomycetes</taxon>
        <taxon>Pseudonocardiales</taxon>
        <taxon>Pseudonocardiaceae</taxon>
        <taxon>Amycolatopsis</taxon>
    </lineage>
</organism>
<feature type="compositionally biased region" description="Low complexity" evidence="1">
    <location>
        <begin position="22"/>
        <end position="51"/>
    </location>
</feature>
<comment type="caution">
    <text evidence="2">The sequence shown here is derived from an EMBL/GenBank/DDBJ whole genome shotgun (WGS) entry which is preliminary data.</text>
</comment>
<keyword evidence="3" id="KW-1185">Reference proteome</keyword>
<feature type="region of interest" description="Disordered" evidence="1">
    <location>
        <begin position="1"/>
        <end position="71"/>
    </location>
</feature>
<evidence type="ECO:0000256" key="1">
    <source>
        <dbReference type="SAM" id="MobiDB-lite"/>
    </source>
</evidence>
<feature type="region of interest" description="Disordered" evidence="1">
    <location>
        <begin position="189"/>
        <end position="212"/>
    </location>
</feature>
<dbReference type="RefSeq" id="WP_323337860.1">
    <property type="nucleotide sequence ID" value="NZ_JAYFSI010000027.1"/>
</dbReference>
<evidence type="ECO:0000313" key="2">
    <source>
        <dbReference type="EMBL" id="MEA5367727.1"/>
    </source>
</evidence>
<accession>A0ABU5RN35</accession>
<evidence type="ECO:0000313" key="3">
    <source>
        <dbReference type="Proteomes" id="UP001304298"/>
    </source>
</evidence>
<dbReference type="Proteomes" id="UP001304298">
    <property type="component" value="Unassembled WGS sequence"/>
</dbReference>